<keyword evidence="2" id="KW-1185">Reference proteome</keyword>
<dbReference type="EMBL" id="CP016379">
    <property type="protein sequence ID" value="AZR74349.1"/>
    <property type="molecule type" value="Genomic_DNA"/>
</dbReference>
<protein>
    <submittedName>
        <fullName evidence="1">Uncharacterized protein</fullName>
    </submittedName>
</protein>
<dbReference type="InterPro" id="IPR009351">
    <property type="entry name" value="AlkZ-like"/>
</dbReference>
<dbReference type="PANTHER" id="PTHR30528">
    <property type="entry name" value="CYTOPLASMIC PROTEIN"/>
    <property type="match status" value="1"/>
</dbReference>
<sequence length="136" mass="15949">MLNILYKGGVSLVTRGFHLTLEEARALVIYSQLLSENSKLKNPIEVVCVLTEVQYDPNPVVSQNHYLVLWNRIPDFKEEDLDRAAYHERTLIEVYAMRHNKFFVPTDEFILYRKATRQIRRWGGSDADREAKECFS</sequence>
<dbReference type="OrthoDB" id="9787207at2"/>
<organism evidence="1 2">
    <name type="scientific">Anoxybacter fermentans</name>
    <dbReference type="NCBI Taxonomy" id="1323375"/>
    <lineage>
        <taxon>Bacteria</taxon>
        <taxon>Bacillati</taxon>
        <taxon>Bacillota</taxon>
        <taxon>Clostridia</taxon>
        <taxon>Halanaerobiales</taxon>
        <taxon>Anoxybacter</taxon>
    </lineage>
</organism>
<dbReference type="PANTHER" id="PTHR30528:SF0">
    <property type="entry name" value="CYTOPLASMIC PROTEIN"/>
    <property type="match status" value="1"/>
</dbReference>
<evidence type="ECO:0000313" key="2">
    <source>
        <dbReference type="Proteomes" id="UP000267250"/>
    </source>
</evidence>
<evidence type="ECO:0000313" key="1">
    <source>
        <dbReference type="EMBL" id="AZR74349.1"/>
    </source>
</evidence>
<dbReference type="KEGG" id="aft:BBF96_13705"/>
<gene>
    <name evidence="1" type="ORF">BBF96_13705</name>
</gene>
<accession>A0A3S9T1D5</accession>
<dbReference type="Pfam" id="PF06224">
    <property type="entry name" value="AlkZ-like"/>
    <property type="match status" value="1"/>
</dbReference>
<dbReference type="Proteomes" id="UP000267250">
    <property type="component" value="Chromosome"/>
</dbReference>
<reference evidence="1 2" key="1">
    <citation type="submission" date="2016-07" db="EMBL/GenBank/DDBJ databases">
        <title>Genome and transcriptome analysis of iron-reducing fermentative bacteria Anoxybacter fermentans.</title>
        <authorList>
            <person name="Zeng X."/>
            <person name="Shao Z."/>
        </authorList>
    </citation>
    <scope>NUCLEOTIDE SEQUENCE [LARGE SCALE GENOMIC DNA]</scope>
    <source>
        <strain evidence="1 2">DY22613</strain>
    </source>
</reference>
<proteinExistence type="predicted"/>
<name>A0A3S9T1D5_9FIRM</name>
<dbReference type="RefSeq" id="WP_127017703.1">
    <property type="nucleotide sequence ID" value="NZ_CP016379.1"/>
</dbReference>
<dbReference type="AlphaFoldDB" id="A0A3S9T1D5"/>